<evidence type="ECO:0000256" key="1">
    <source>
        <dbReference type="ARBA" id="ARBA00004141"/>
    </source>
</evidence>
<keyword evidence="3 6" id="KW-0812">Transmembrane</keyword>
<feature type="transmembrane region" description="Helical" evidence="6">
    <location>
        <begin position="155"/>
        <end position="179"/>
    </location>
</feature>
<dbReference type="EMBL" id="FOXX01000001">
    <property type="protein sequence ID" value="SFQ17371.1"/>
    <property type="molecule type" value="Genomic_DNA"/>
</dbReference>
<comment type="caution">
    <text evidence="7">The sequence shown here is derived from an EMBL/GenBank/DDBJ whole genome shotgun (WGS) entry which is preliminary data.</text>
</comment>
<gene>
    <name evidence="7" type="ORF">SAMN02745910_00497</name>
</gene>
<protein>
    <submittedName>
        <fullName evidence="7">TIGR00297 family protein</fullName>
    </submittedName>
</protein>
<organism evidence="7 8">
    <name type="scientific">Priestia endophytica DSM 13796</name>
    <dbReference type="NCBI Taxonomy" id="1121089"/>
    <lineage>
        <taxon>Bacteria</taxon>
        <taxon>Bacillati</taxon>
        <taxon>Bacillota</taxon>
        <taxon>Bacilli</taxon>
        <taxon>Bacillales</taxon>
        <taxon>Bacillaceae</taxon>
        <taxon>Priestia</taxon>
    </lineage>
</organism>
<reference evidence="7 8" key="1">
    <citation type="submission" date="2016-10" db="EMBL/GenBank/DDBJ databases">
        <authorList>
            <person name="Varghese N."/>
            <person name="Submissions S."/>
        </authorList>
    </citation>
    <scope>NUCLEOTIDE SEQUENCE [LARGE SCALE GENOMIC DNA]</scope>
    <source>
        <strain evidence="7 8">DSM 13796</strain>
    </source>
</reference>
<dbReference type="Pfam" id="PF01940">
    <property type="entry name" value="DUF92"/>
    <property type="match status" value="1"/>
</dbReference>
<evidence type="ECO:0000256" key="6">
    <source>
        <dbReference type="SAM" id="Phobius"/>
    </source>
</evidence>
<keyword evidence="5 6" id="KW-0472">Membrane</keyword>
<evidence type="ECO:0000256" key="5">
    <source>
        <dbReference type="ARBA" id="ARBA00023136"/>
    </source>
</evidence>
<proteinExistence type="inferred from homology"/>
<evidence type="ECO:0000256" key="4">
    <source>
        <dbReference type="ARBA" id="ARBA00022989"/>
    </source>
</evidence>
<dbReference type="PANTHER" id="PTHR13353:SF5">
    <property type="entry name" value="TRANSMEMBRANE PROTEIN 19"/>
    <property type="match status" value="1"/>
</dbReference>
<feature type="transmembrane region" description="Helical" evidence="6">
    <location>
        <begin position="244"/>
        <end position="263"/>
    </location>
</feature>
<dbReference type="RefSeq" id="WP_061801987.1">
    <property type="nucleotide sequence ID" value="NZ_FOXX01000001.1"/>
</dbReference>
<keyword evidence="8" id="KW-1185">Reference proteome</keyword>
<feature type="transmembrane region" description="Helical" evidence="6">
    <location>
        <begin position="85"/>
        <end position="104"/>
    </location>
</feature>
<keyword evidence="4 6" id="KW-1133">Transmembrane helix</keyword>
<dbReference type="InterPro" id="IPR002794">
    <property type="entry name" value="DUF92_TMEM19"/>
</dbReference>
<dbReference type="Proteomes" id="UP000182762">
    <property type="component" value="Unassembled WGS sequence"/>
</dbReference>
<evidence type="ECO:0000256" key="2">
    <source>
        <dbReference type="ARBA" id="ARBA00009012"/>
    </source>
</evidence>
<feature type="transmembrane region" description="Helical" evidence="6">
    <location>
        <begin position="185"/>
        <end position="203"/>
    </location>
</feature>
<sequence>MNEHLLFFLLVIVASYAGYKVKALTKSGAFGAFLIGSSIYAGTGVKGLALLGVFFITSSFVSFLFQKRKEHVEEKLEKSSSRDIIQVFANGGVPALFSLFLLFDPTHKEMLTFLFAVSIAAANSDTWASEIGTLSKRKPRYILTLRKVEAGTSGAISLLGTFAAFSGALLIGLFFTIFWEEKVSALLFIAIFGFLGNIADTVLGATIQVEYKCANCGIHTEKTEHCYMKTKKIKGITFFNNDTVNVTAVFIGAFLAFLAFPYIQV</sequence>
<evidence type="ECO:0000313" key="8">
    <source>
        <dbReference type="Proteomes" id="UP000182762"/>
    </source>
</evidence>
<evidence type="ECO:0000313" key="7">
    <source>
        <dbReference type="EMBL" id="SFQ17371.1"/>
    </source>
</evidence>
<accession>A0A1I5WCH5</accession>
<name>A0A1I5WCH5_9BACI</name>
<evidence type="ECO:0000256" key="3">
    <source>
        <dbReference type="ARBA" id="ARBA00022692"/>
    </source>
</evidence>
<comment type="subcellular location">
    <subcellularLocation>
        <location evidence="1">Membrane</location>
        <topology evidence="1">Multi-pass membrane protein</topology>
    </subcellularLocation>
</comment>
<dbReference type="PANTHER" id="PTHR13353">
    <property type="entry name" value="TRANSMEMBRANE PROTEIN 19"/>
    <property type="match status" value="1"/>
</dbReference>
<comment type="similarity">
    <text evidence="2">Belongs to the TMEM19 family.</text>
</comment>
<dbReference type="GeneID" id="93709268"/>